<accession>A0A174G9U0</accession>
<dbReference type="AlphaFoldDB" id="A0A174G9U0"/>
<dbReference type="InterPro" id="IPR029063">
    <property type="entry name" value="SAM-dependent_MTases_sf"/>
</dbReference>
<organism evidence="2 3">
    <name type="scientific">Faecalicatena contorta</name>
    <dbReference type="NCBI Taxonomy" id="39482"/>
    <lineage>
        <taxon>Bacteria</taxon>
        <taxon>Bacillati</taxon>
        <taxon>Bacillota</taxon>
        <taxon>Clostridia</taxon>
        <taxon>Lachnospirales</taxon>
        <taxon>Lachnospiraceae</taxon>
        <taxon>Faecalicatena</taxon>
    </lineage>
</organism>
<reference evidence="2 3" key="1">
    <citation type="submission" date="2015-09" db="EMBL/GenBank/DDBJ databases">
        <authorList>
            <consortium name="Pathogen Informatics"/>
        </authorList>
    </citation>
    <scope>NUCLEOTIDE SEQUENCE [LARGE SCALE GENOMIC DNA]</scope>
    <source>
        <strain evidence="2 3">2789STDY5834876</strain>
    </source>
</reference>
<dbReference type="InterPro" id="IPR041698">
    <property type="entry name" value="Methyltransf_25"/>
</dbReference>
<dbReference type="GO" id="GO:0032259">
    <property type="term" value="P:methylation"/>
    <property type="evidence" value="ECO:0007669"/>
    <property type="project" value="UniProtKB-KW"/>
</dbReference>
<evidence type="ECO:0000313" key="3">
    <source>
        <dbReference type="Proteomes" id="UP000095544"/>
    </source>
</evidence>
<evidence type="ECO:0000259" key="1">
    <source>
        <dbReference type="Pfam" id="PF13649"/>
    </source>
</evidence>
<dbReference type="Gene3D" id="3.40.50.150">
    <property type="entry name" value="Vaccinia Virus protein VP39"/>
    <property type="match status" value="1"/>
</dbReference>
<dbReference type="CDD" id="cd02440">
    <property type="entry name" value="AdoMet_MTases"/>
    <property type="match status" value="1"/>
</dbReference>
<sequence>MLAELGYRVSGSDFSASMLKVASKNLERHGIQIPLSRCDFRELQEAFTEKFDAVVCLTTALPHLHTDEDLLTALISMKDRLKKNGLLILTQGTTHFTLTLPSIEVVVNRDNFSRIFVKEHDDQFQTIHVIDLYHSQNRLENNQYDIVYRIILDDEYRGLLTKAGFNNINIYGDYDRSPYDKESKRLIVVAQ</sequence>
<dbReference type="Proteomes" id="UP000095544">
    <property type="component" value="Unassembled WGS sequence"/>
</dbReference>
<name>A0A174G9U0_9FIRM</name>
<dbReference type="EC" id="2.1.1.156" evidence="2"/>
<dbReference type="Pfam" id="PF13649">
    <property type="entry name" value="Methyltransf_25"/>
    <property type="match status" value="1"/>
</dbReference>
<feature type="domain" description="Methyltransferase" evidence="1">
    <location>
        <begin position="2"/>
        <end position="85"/>
    </location>
</feature>
<proteinExistence type="predicted"/>
<dbReference type="EMBL" id="CYZU01000024">
    <property type="protein sequence ID" value="CUO59244.1"/>
    <property type="molecule type" value="Genomic_DNA"/>
</dbReference>
<dbReference type="STRING" id="39482.ERS852491_02677"/>
<evidence type="ECO:0000313" key="2">
    <source>
        <dbReference type="EMBL" id="CUO59244.1"/>
    </source>
</evidence>
<keyword evidence="2" id="KW-0808">Transferase</keyword>
<dbReference type="GO" id="GO:0008168">
    <property type="term" value="F:methyltransferase activity"/>
    <property type="evidence" value="ECO:0007669"/>
    <property type="project" value="UniProtKB-KW"/>
</dbReference>
<dbReference type="SUPFAM" id="SSF53335">
    <property type="entry name" value="S-adenosyl-L-methionine-dependent methyltransferases"/>
    <property type="match status" value="1"/>
</dbReference>
<gene>
    <name evidence="2" type="ORF">ERS852491_02677</name>
</gene>
<keyword evidence="2" id="KW-0489">Methyltransferase</keyword>
<protein>
    <submittedName>
        <fullName evidence="2">Glycine/sarcosine N-methyltransferase</fullName>
        <ecNumber evidence="2">2.1.1.156</ecNumber>
    </submittedName>
</protein>